<feature type="compositionally biased region" description="Basic and acidic residues" evidence="1">
    <location>
        <begin position="15"/>
        <end position="28"/>
    </location>
</feature>
<evidence type="ECO:0000313" key="2">
    <source>
        <dbReference type="EMBL" id="MFI2478769.1"/>
    </source>
</evidence>
<name>A0ABW7XCS2_9NOCA</name>
<sequence>MPASRPKRSPRTHRRPEVRQRLERSRERVHARRQQARQREQRITAAVKQYITAWEAITACETTCDAEVEALRQQITRVQQRAAEQIAAHRTQQALAAAAIRDQGQSDDDVAELLEISTKQARQLITAARASTDNDAGGQQVSNSAGAVAPASDVGAGAPLRPSLSAVPEADSESAVADERLEAP</sequence>
<evidence type="ECO:0000313" key="3">
    <source>
        <dbReference type="Proteomes" id="UP001611415"/>
    </source>
</evidence>
<feature type="compositionally biased region" description="Polar residues" evidence="1">
    <location>
        <begin position="130"/>
        <end position="145"/>
    </location>
</feature>
<feature type="compositionally biased region" description="Basic residues" evidence="1">
    <location>
        <begin position="1"/>
        <end position="14"/>
    </location>
</feature>
<dbReference type="EMBL" id="JBIRYO010000058">
    <property type="protein sequence ID" value="MFI2478769.1"/>
    <property type="molecule type" value="Genomic_DNA"/>
</dbReference>
<feature type="region of interest" description="Disordered" evidence="1">
    <location>
        <begin position="130"/>
        <end position="184"/>
    </location>
</feature>
<accession>A0ABW7XCS2</accession>
<organism evidence="2 3">
    <name type="scientific">Nocardia xishanensis</name>
    <dbReference type="NCBI Taxonomy" id="238964"/>
    <lineage>
        <taxon>Bacteria</taxon>
        <taxon>Bacillati</taxon>
        <taxon>Actinomycetota</taxon>
        <taxon>Actinomycetes</taxon>
        <taxon>Mycobacteriales</taxon>
        <taxon>Nocardiaceae</taxon>
        <taxon>Nocardia</taxon>
    </lineage>
</organism>
<keyword evidence="3" id="KW-1185">Reference proteome</keyword>
<dbReference type="Proteomes" id="UP001611415">
    <property type="component" value="Unassembled WGS sequence"/>
</dbReference>
<proteinExistence type="predicted"/>
<dbReference type="RefSeq" id="WP_397096430.1">
    <property type="nucleotide sequence ID" value="NZ_JBIRYO010000058.1"/>
</dbReference>
<gene>
    <name evidence="2" type="ORF">ACH49W_36015</name>
</gene>
<reference evidence="2 3" key="1">
    <citation type="submission" date="2024-10" db="EMBL/GenBank/DDBJ databases">
        <title>The Natural Products Discovery Center: Release of the First 8490 Sequenced Strains for Exploring Actinobacteria Biosynthetic Diversity.</title>
        <authorList>
            <person name="Kalkreuter E."/>
            <person name="Kautsar S.A."/>
            <person name="Yang D."/>
            <person name="Bader C.D."/>
            <person name="Teijaro C.N."/>
            <person name="Fluegel L."/>
            <person name="Davis C.M."/>
            <person name="Simpson J.R."/>
            <person name="Lauterbach L."/>
            <person name="Steele A.D."/>
            <person name="Gui C."/>
            <person name="Meng S."/>
            <person name="Li G."/>
            <person name="Viehrig K."/>
            <person name="Ye F."/>
            <person name="Su P."/>
            <person name="Kiefer A.F."/>
            <person name="Nichols A."/>
            <person name="Cepeda A.J."/>
            <person name="Yan W."/>
            <person name="Fan B."/>
            <person name="Jiang Y."/>
            <person name="Adhikari A."/>
            <person name="Zheng C.-J."/>
            <person name="Schuster L."/>
            <person name="Cowan T.M."/>
            <person name="Smanski M.J."/>
            <person name="Chevrette M.G."/>
            <person name="De Carvalho L.P.S."/>
            <person name="Shen B."/>
        </authorList>
    </citation>
    <scope>NUCLEOTIDE SEQUENCE [LARGE SCALE GENOMIC DNA]</scope>
    <source>
        <strain evidence="2 3">NPDC019275</strain>
    </source>
</reference>
<protein>
    <submittedName>
        <fullName evidence="2">Uncharacterized protein</fullName>
    </submittedName>
</protein>
<evidence type="ECO:0000256" key="1">
    <source>
        <dbReference type="SAM" id="MobiDB-lite"/>
    </source>
</evidence>
<feature type="region of interest" description="Disordered" evidence="1">
    <location>
        <begin position="1"/>
        <end position="40"/>
    </location>
</feature>
<comment type="caution">
    <text evidence="2">The sequence shown here is derived from an EMBL/GenBank/DDBJ whole genome shotgun (WGS) entry which is preliminary data.</text>
</comment>